<dbReference type="Pfam" id="PF04359">
    <property type="entry name" value="DUF493"/>
    <property type="match status" value="1"/>
</dbReference>
<name>A0ABY6BEH1_9GAMM</name>
<accession>A0ABY6BEH1</accession>
<keyword evidence="2" id="KW-1185">Reference proteome</keyword>
<sequence length="96" mass="10388">MRNLDDLQPESPQQGFQFPGVFEITALGNATADLANKVPAILDGIGLTVLAGSTRTRPSREGNYLAVSVSFTCPTREKYDAAHAALRADPDIRWTL</sequence>
<organism evidence="1 2">
    <name type="scientific">Tahibacter amnicola</name>
    <dbReference type="NCBI Taxonomy" id="2976241"/>
    <lineage>
        <taxon>Bacteria</taxon>
        <taxon>Pseudomonadati</taxon>
        <taxon>Pseudomonadota</taxon>
        <taxon>Gammaproteobacteria</taxon>
        <taxon>Lysobacterales</taxon>
        <taxon>Rhodanobacteraceae</taxon>
        <taxon>Tahibacter</taxon>
    </lineage>
</organism>
<dbReference type="SUPFAM" id="SSF117991">
    <property type="entry name" value="YbeD/HP0495-like"/>
    <property type="match status" value="1"/>
</dbReference>
<reference evidence="1" key="1">
    <citation type="submission" date="2022-09" db="EMBL/GenBank/DDBJ databases">
        <title>Tahibacter sp. nov., isolated from a fresh water.</title>
        <authorList>
            <person name="Baek J.H."/>
            <person name="Lee J.K."/>
            <person name="Kim J.M."/>
            <person name="Jeon C.O."/>
        </authorList>
    </citation>
    <scope>NUCLEOTIDE SEQUENCE</scope>
    <source>
        <strain evidence="1">W38</strain>
    </source>
</reference>
<proteinExistence type="predicted"/>
<dbReference type="EMBL" id="CP104694">
    <property type="protein sequence ID" value="UXI67996.1"/>
    <property type="molecule type" value="Genomic_DNA"/>
</dbReference>
<gene>
    <name evidence="1" type="ORF">N4264_25260</name>
</gene>
<dbReference type="Proteomes" id="UP001064632">
    <property type="component" value="Chromosome"/>
</dbReference>
<dbReference type="InterPro" id="IPR007454">
    <property type="entry name" value="UPF0250_YbeD-like"/>
</dbReference>
<dbReference type="InterPro" id="IPR027471">
    <property type="entry name" value="YbeD-like_sf"/>
</dbReference>
<evidence type="ECO:0000313" key="1">
    <source>
        <dbReference type="EMBL" id="UXI67996.1"/>
    </source>
</evidence>
<evidence type="ECO:0000313" key="2">
    <source>
        <dbReference type="Proteomes" id="UP001064632"/>
    </source>
</evidence>
<protein>
    <submittedName>
        <fullName evidence="1">DUF493 family protein</fullName>
    </submittedName>
</protein>
<dbReference type="RefSeq" id="WP_261694964.1">
    <property type="nucleotide sequence ID" value="NZ_CP104694.1"/>
</dbReference>
<dbReference type="Gene3D" id="3.30.70.260">
    <property type="match status" value="1"/>
</dbReference>